<name>A0A1N6RCN3_9FLAO</name>
<dbReference type="Proteomes" id="UP000186953">
    <property type="component" value="Unassembled WGS sequence"/>
</dbReference>
<evidence type="ECO:0000313" key="2">
    <source>
        <dbReference type="EMBL" id="SIQ26456.1"/>
    </source>
</evidence>
<accession>A0A1N6RCN3</accession>
<proteinExistence type="predicted"/>
<dbReference type="EMBL" id="FTMA01000001">
    <property type="protein sequence ID" value="SIQ26456.1"/>
    <property type="molecule type" value="Genomic_DNA"/>
</dbReference>
<keyword evidence="3" id="KW-1185">Reference proteome</keyword>
<evidence type="ECO:0000313" key="3">
    <source>
        <dbReference type="Proteomes" id="UP000186953"/>
    </source>
</evidence>
<protein>
    <recommendedName>
        <fullName evidence="1">DUF7033 domain-containing protein</fullName>
    </recommendedName>
</protein>
<dbReference type="Pfam" id="PF23019">
    <property type="entry name" value="DUF7033"/>
    <property type="match status" value="1"/>
</dbReference>
<dbReference type="CDD" id="cd10931">
    <property type="entry name" value="CE4_u7"/>
    <property type="match status" value="1"/>
</dbReference>
<feature type="domain" description="DUF7033" evidence="1">
    <location>
        <begin position="95"/>
        <end position="183"/>
    </location>
</feature>
<dbReference type="OrthoDB" id="5573484at2"/>
<dbReference type="AlphaFoldDB" id="A0A1N6RCN3"/>
<reference evidence="3" key="1">
    <citation type="submission" date="2017-01" db="EMBL/GenBank/DDBJ databases">
        <authorList>
            <person name="Varghese N."/>
            <person name="Submissions S."/>
        </authorList>
    </citation>
    <scope>NUCLEOTIDE SEQUENCE [LARGE SCALE GENOMIC DNA]</scope>
    <source>
        <strain evidence="3">DSM 15366</strain>
    </source>
</reference>
<dbReference type="STRING" id="228959.SAMN05421797_1011226"/>
<dbReference type="InterPro" id="IPR054297">
    <property type="entry name" value="DUF7033"/>
</dbReference>
<dbReference type="RefSeq" id="WP_076547375.1">
    <property type="nucleotide sequence ID" value="NZ_FTMA01000001.1"/>
</dbReference>
<gene>
    <name evidence="2" type="ORF">SAMN05421797_1011226</name>
</gene>
<evidence type="ECO:0000259" key="1">
    <source>
        <dbReference type="Pfam" id="PF23019"/>
    </source>
</evidence>
<organism evidence="2 3">
    <name type="scientific">Maribacter ulvicola</name>
    <dbReference type="NCBI Taxonomy" id="228959"/>
    <lineage>
        <taxon>Bacteria</taxon>
        <taxon>Pseudomonadati</taxon>
        <taxon>Bacteroidota</taxon>
        <taxon>Flavobacteriia</taxon>
        <taxon>Flavobacteriales</taxon>
        <taxon>Flavobacteriaceae</taxon>
        <taxon>Maribacter</taxon>
    </lineage>
</organism>
<sequence length="431" mass="50274">MLLIYTHKITPRVTYIMRHIFVNILGIELDFTTKVEEFIKHKGPKITYTKQPLQNEFFIRSNELLFEQGINDIQLSIGDWEGTPCFFQAGERSTLPFDVFAASFFMLSRYEEYLPHVKDIHGRFSPKDSIAFQNGFLQKPVVDIWAFKLLDALKERFEDLEYKNKGYDFISVIDVATSHCYANRGFVRGMVGMLMDLGTFKLKRVVDRIAVGLHRQKDPYDNYTELIALHKKYKIKCNFFFQFADYSKYDKNVSTNSITFKSLIKHVADYMPVSLAASYSSFSDLELLKKEKSSLEVVINRPVNNCKMRYNRVDVPQTYRNLIAAEFTNDYTMGYTFELGFRAGTCTPFQFYDIPLEVKQPIKVHPFAIHDISLSKIKKDQEIFRQVQLISNEVKKVNGTLIAMFSNEVLGNKEDRDWMTVYSEVIKQQHV</sequence>